<keyword evidence="4" id="KW-0472">Membrane</keyword>
<dbReference type="InterPro" id="IPR029044">
    <property type="entry name" value="Nucleotide-diphossugar_trans"/>
</dbReference>
<comment type="caution">
    <text evidence="6">The sequence shown here is derived from an EMBL/GenBank/DDBJ whole genome shotgun (WGS) entry which is preliminary data.</text>
</comment>
<dbReference type="PANTHER" id="PTHR43179:SF12">
    <property type="entry name" value="GALACTOFURANOSYLTRANSFERASE GLFT2"/>
    <property type="match status" value="1"/>
</dbReference>
<organism evidence="6 7">
    <name type="scientific">Panacibacter microcysteis</name>
    <dbReference type="NCBI Taxonomy" id="2793269"/>
    <lineage>
        <taxon>Bacteria</taxon>
        <taxon>Pseudomonadati</taxon>
        <taxon>Bacteroidota</taxon>
        <taxon>Chitinophagia</taxon>
        <taxon>Chitinophagales</taxon>
        <taxon>Chitinophagaceae</taxon>
        <taxon>Panacibacter</taxon>
    </lineage>
</organism>
<dbReference type="InterPro" id="IPR001173">
    <property type="entry name" value="Glyco_trans_2-like"/>
</dbReference>
<dbReference type="Gene3D" id="3.90.550.10">
    <property type="entry name" value="Spore Coat Polysaccharide Biosynthesis Protein SpsA, Chain A"/>
    <property type="match status" value="1"/>
</dbReference>
<keyword evidence="4" id="KW-0812">Transmembrane</keyword>
<evidence type="ECO:0000259" key="5">
    <source>
        <dbReference type="Pfam" id="PF00535"/>
    </source>
</evidence>
<dbReference type="GO" id="GO:0016757">
    <property type="term" value="F:glycosyltransferase activity"/>
    <property type="evidence" value="ECO:0007669"/>
    <property type="project" value="UniProtKB-KW"/>
</dbReference>
<comment type="similarity">
    <text evidence="1">Belongs to the glycosyltransferase 2 family.</text>
</comment>
<dbReference type="PANTHER" id="PTHR43179">
    <property type="entry name" value="RHAMNOSYLTRANSFERASE WBBL"/>
    <property type="match status" value="1"/>
</dbReference>
<reference evidence="6" key="1">
    <citation type="submission" date="2020-11" db="EMBL/GenBank/DDBJ databases">
        <title>Bacterial whole genome sequence for Panacibacter sp. DH6.</title>
        <authorList>
            <person name="Le V."/>
            <person name="Ko S."/>
            <person name="Ahn C.-Y."/>
            <person name="Oh H.-M."/>
        </authorList>
    </citation>
    <scope>NUCLEOTIDE SEQUENCE</scope>
    <source>
        <strain evidence="6">DH6</strain>
    </source>
</reference>
<evidence type="ECO:0000256" key="4">
    <source>
        <dbReference type="SAM" id="Phobius"/>
    </source>
</evidence>
<dbReference type="Pfam" id="PF00535">
    <property type="entry name" value="Glycos_transf_2"/>
    <property type="match status" value="1"/>
</dbReference>
<gene>
    <name evidence="6" type="ORF">I5907_14585</name>
</gene>
<proteinExistence type="inferred from homology"/>
<evidence type="ECO:0000256" key="3">
    <source>
        <dbReference type="ARBA" id="ARBA00022679"/>
    </source>
</evidence>
<accession>A0A931E974</accession>
<dbReference type="CDD" id="cd04186">
    <property type="entry name" value="GT_2_like_c"/>
    <property type="match status" value="1"/>
</dbReference>
<dbReference type="EMBL" id="JADWYR010000002">
    <property type="protein sequence ID" value="MBG9377468.1"/>
    <property type="molecule type" value="Genomic_DNA"/>
</dbReference>
<feature type="domain" description="Glycosyltransferase 2-like" evidence="5">
    <location>
        <begin position="4"/>
        <end position="121"/>
    </location>
</feature>
<feature type="transmembrane region" description="Helical" evidence="4">
    <location>
        <begin position="267"/>
        <end position="289"/>
    </location>
</feature>
<dbReference type="SUPFAM" id="SSF53448">
    <property type="entry name" value="Nucleotide-diphospho-sugar transferases"/>
    <property type="match status" value="1"/>
</dbReference>
<name>A0A931E974_9BACT</name>
<protein>
    <submittedName>
        <fullName evidence="6">Glycosyltransferase family 2 protein</fullName>
    </submittedName>
</protein>
<dbReference type="AlphaFoldDB" id="A0A931E974"/>
<sequence length="334" mass="38061">MQLSVIIVNFRSAADICNCLESAMQYRSCQSFEWIVVDNDSADDSKEVITSQYPFVRWINMGYNAGFSRANNAGIKASTSDIVLLLNPDTLIMDDAIAQCYMRFKDSKYSAASAQLYNIDHSPQITGNFFMTGGLNHLLPLPYLGPFLKAIALSLRVKKTNVQAASNEEKVHWINGAFMMVKKSVLNKAGLFDEDFFLYFEEIEWCSRLLATGEICVYGDLKVVHIQGSSINKAVSNKEKGYTNLWNKKGLQLLVSGHLRTRKQFGIAWFLFHLITHSLEIPIFFLGVLFENIVKLKNPFLNLGNVKNYSLNVLKVWTLVWRISLNRPYFYKML</sequence>
<evidence type="ECO:0000313" key="6">
    <source>
        <dbReference type="EMBL" id="MBG9377468.1"/>
    </source>
</evidence>
<evidence type="ECO:0000256" key="1">
    <source>
        <dbReference type="ARBA" id="ARBA00006739"/>
    </source>
</evidence>
<keyword evidence="2" id="KW-0328">Glycosyltransferase</keyword>
<dbReference type="Proteomes" id="UP000628448">
    <property type="component" value="Unassembled WGS sequence"/>
</dbReference>
<evidence type="ECO:0000313" key="7">
    <source>
        <dbReference type="Proteomes" id="UP000628448"/>
    </source>
</evidence>
<keyword evidence="4" id="KW-1133">Transmembrane helix</keyword>
<keyword evidence="7" id="KW-1185">Reference proteome</keyword>
<keyword evidence="3" id="KW-0808">Transferase</keyword>
<evidence type="ECO:0000256" key="2">
    <source>
        <dbReference type="ARBA" id="ARBA00022676"/>
    </source>
</evidence>
<dbReference type="RefSeq" id="WP_196991549.1">
    <property type="nucleotide sequence ID" value="NZ_JADWYR010000002.1"/>
</dbReference>